<gene>
    <name evidence="1" type="ORF">ACJIZ3_021039</name>
</gene>
<evidence type="ECO:0000313" key="1">
    <source>
        <dbReference type="EMBL" id="KAL3825010.1"/>
    </source>
</evidence>
<dbReference type="AlphaFoldDB" id="A0ABD3SKX5"/>
<proteinExistence type="predicted"/>
<sequence length="156" mass="17182">MSRRFLSQTLIRTATTSAAKPSSTRRISTLPGSSSLTEISIADAEAKAVEKIEDVIHGIIVKRSKPDWLPFVPGASYWVPPRRSSYGVAEIVRKLANPLDDDEFMSLTTLQGWPSSAFYVNNEVPSHVNLLESEESSTKTSQQEDGCSDIVDLLKK</sequence>
<accession>A0ABD3SKX5</accession>
<keyword evidence="2" id="KW-1185">Reference proteome</keyword>
<dbReference type="PANTHER" id="PTHR33972:SF2">
    <property type="entry name" value="OS04G0606700 PROTEIN"/>
    <property type="match status" value="1"/>
</dbReference>
<reference evidence="1 2" key="1">
    <citation type="submission" date="2024-12" db="EMBL/GenBank/DDBJ databases">
        <title>The unique morphological basis and parallel evolutionary history of personate flowers in Penstemon.</title>
        <authorList>
            <person name="Depatie T.H."/>
            <person name="Wessinger C.A."/>
        </authorList>
    </citation>
    <scope>NUCLEOTIDE SEQUENCE [LARGE SCALE GENOMIC DNA]</scope>
    <source>
        <strain evidence="1">WTNN_2</strain>
        <tissue evidence="1">Leaf</tissue>
    </source>
</reference>
<dbReference type="Proteomes" id="UP001634393">
    <property type="component" value="Unassembled WGS sequence"/>
</dbReference>
<organism evidence="1 2">
    <name type="scientific">Penstemon smallii</name>
    <dbReference type="NCBI Taxonomy" id="265156"/>
    <lineage>
        <taxon>Eukaryota</taxon>
        <taxon>Viridiplantae</taxon>
        <taxon>Streptophyta</taxon>
        <taxon>Embryophyta</taxon>
        <taxon>Tracheophyta</taxon>
        <taxon>Spermatophyta</taxon>
        <taxon>Magnoliopsida</taxon>
        <taxon>eudicotyledons</taxon>
        <taxon>Gunneridae</taxon>
        <taxon>Pentapetalae</taxon>
        <taxon>asterids</taxon>
        <taxon>lamiids</taxon>
        <taxon>Lamiales</taxon>
        <taxon>Plantaginaceae</taxon>
        <taxon>Cheloneae</taxon>
        <taxon>Penstemon</taxon>
    </lineage>
</organism>
<dbReference type="EMBL" id="JBJXBP010000006">
    <property type="protein sequence ID" value="KAL3825010.1"/>
    <property type="molecule type" value="Genomic_DNA"/>
</dbReference>
<name>A0ABD3SKX5_9LAMI</name>
<comment type="caution">
    <text evidence="1">The sequence shown here is derived from an EMBL/GenBank/DDBJ whole genome shotgun (WGS) entry which is preliminary data.</text>
</comment>
<protein>
    <submittedName>
        <fullName evidence="1">Uncharacterized protein</fullName>
    </submittedName>
</protein>
<dbReference type="PANTHER" id="PTHR33972">
    <property type="entry name" value="EXPRESSED PROTEIN"/>
    <property type="match status" value="1"/>
</dbReference>
<evidence type="ECO:0000313" key="2">
    <source>
        <dbReference type="Proteomes" id="UP001634393"/>
    </source>
</evidence>